<dbReference type="EMBL" id="CP036425">
    <property type="protein sequence ID" value="QDU33205.1"/>
    <property type="molecule type" value="Genomic_DNA"/>
</dbReference>
<keyword evidence="1" id="KW-1133">Transmembrane helix</keyword>
<keyword evidence="1" id="KW-0472">Membrane</keyword>
<accession>A0A517YSJ3</accession>
<keyword evidence="1" id="KW-0812">Transmembrane</keyword>
<evidence type="ECO:0000313" key="2">
    <source>
        <dbReference type="EMBL" id="QDU33205.1"/>
    </source>
</evidence>
<dbReference type="RefSeq" id="WP_145075954.1">
    <property type="nucleotide sequence ID" value="NZ_CP036425.1"/>
</dbReference>
<dbReference type="AlphaFoldDB" id="A0A517YSJ3"/>
<sequence>MGLPRVWKTGKIVSAMIVGLLVRVVSAYVMGGIVMLATWSPYSNGSEFWVGVVILPTMMTVAWSVERGVLDELWGDAGVVVFAGNVDCDGWWGEQVVCAAAAVV</sequence>
<feature type="transmembrane region" description="Helical" evidence="1">
    <location>
        <begin position="48"/>
        <end position="65"/>
    </location>
</feature>
<feature type="transmembrane region" description="Helical" evidence="1">
    <location>
        <begin position="12"/>
        <end position="36"/>
    </location>
</feature>
<name>A0A517YSJ3_9BACT</name>
<evidence type="ECO:0000313" key="3">
    <source>
        <dbReference type="Proteomes" id="UP000317369"/>
    </source>
</evidence>
<proteinExistence type="predicted"/>
<dbReference type="Proteomes" id="UP000317369">
    <property type="component" value="Chromosome"/>
</dbReference>
<gene>
    <name evidence="2" type="ORF">KS4_12500</name>
</gene>
<keyword evidence="3" id="KW-1185">Reference proteome</keyword>
<organism evidence="2 3">
    <name type="scientific">Poriferisphaera corsica</name>
    <dbReference type="NCBI Taxonomy" id="2528020"/>
    <lineage>
        <taxon>Bacteria</taxon>
        <taxon>Pseudomonadati</taxon>
        <taxon>Planctomycetota</taxon>
        <taxon>Phycisphaerae</taxon>
        <taxon>Phycisphaerales</taxon>
        <taxon>Phycisphaeraceae</taxon>
        <taxon>Poriferisphaera</taxon>
    </lineage>
</organism>
<evidence type="ECO:0000256" key="1">
    <source>
        <dbReference type="SAM" id="Phobius"/>
    </source>
</evidence>
<protein>
    <submittedName>
        <fullName evidence="2">Uncharacterized protein</fullName>
    </submittedName>
</protein>
<reference evidence="2 3" key="1">
    <citation type="submission" date="2019-02" db="EMBL/GenBank/DDBJ databases">
        <title>Deep-cultivation of Planctomycetes and their phenomic and genomic characterization uncovers novel biology.</title>
        <authorList>
            <person name="Wiegand S."/>
            <person name="Jogler M."/>
            <person name="Boedeker C."/>
            <person name="Pinto D."/>
            <person name="Vollmers J."/>
            <person name="Rivas-Marin E."/>
            <person name="Kohn T."/>
            <person name="Peeters S.H."/>
            <person name="Heuer A."/>
            <person name="Rast P."/>
            <person name="Oberbeckmann S."/>
            <person name="Bunk B."/>
            <person name="Jeske O."/>
            <person name="Meyerdierks A."/>
            <person name="Storesund J.E."/>
            <person name="Kallscheuer N."/>
            <person name="Luecker S."/>
            <person name="Lage O.M."/>
            <person name="Pohl T."/>
            <person name="Merkel B.J."/>
            <person name="Hornburger P."/>
            <person name="Mueller R.-W."/>
            <person name="Bruemmer F."/>
            <person name="Labrenz M."/>
            <person name="Spormann A.M."/>
            <person name="Op den Camp H."/>
            <person name="Overmann J."/>
            <person name="Amann R."/>
            <person name="Jetten M.S.M."/>
            <person name="Mascher T."/>
            <person name="Medema M.H."/>
            <person name="Devos D.P."/>
            <person name="Kaster A.-K."/>
            <person name="Ovreas L."/>
            <person name="Rohde M."/>
            <person name="Galperin M.Y."/>
            <person name="Jogler C."/>
        </authorList>
    </citation>
    <scope>NUCLEOTIDE SEQUENCE [LARGE SCALE GENOMIC DNA]</scope>
    <source>
        <strain evidence="2 3">KS4</strain>
    </source>
</reference>
<dbReference type="KEGG" id="pcor:KS4_12500"/>